<gene>
    <name evidence="1" type="ORF">NPX36_12525</name>
</gene>
<sequence length="102" mass="11845">MPRKNPIAAATPITDLDALFDEIKKEGICLETLFNRIQNLKYVHNSKIVIKSFQKAAFEKTYNKKGVLEPNTHGAKFKLEYFFYALINTEEITFEEFLLINN</sequence>
<evidence type="ECO:0000313" key="1">
    <source>
        <dbReference type="EMBL" id="UUV21135.1"/>
    </source>
</evidence>
<evidence type="ECO:0000313" key="2">
    <source>
        <dbReference type="Proteomes" id="UP001317001"/>
    </source>
</evidence>
<proteinExistence type="predicted"/>
<dbReference type="EMBL" id="CP102382">
    <property type="protein sequence ID" value="UUV21135.1"/>
    <property type="molecule type" value="Genomic_DNA"/>
</dbReference>
<dbReference type="RefSeq" id="WP_257499060.1">
    <property type="nucleotide sequence ID" value="NZ_CP102382.1"/>
</dbReference>
<keyword evidence="2" id="KW-1185">Reference proteome</keyword>
<accession>A0ABY5NRG2</accession>
<name>A0ABY5NRG2_9FLAO</name>
<reference evidence="1 2" key="1">
    <citation type="submission" date="2022-08" db="EMBL/GenBank/DDBJ databases">
        <title>Myroides zhujiangensis sp. nov., a novel bacterium isolated from sediment in the Pearl River Estuary.</title>
        <authorList>
            <person name="Cui L."/>
        </authorList>
    </citation>
    <scope>NUCLEOTIDE SEQUENCE [LARGE SCALE GENOMIC DNA]</scope>
    <source>
        <strain evidence="1 2">SCSIO 72103</strain>
    </source>
</reference>
<dbReference type="Proteomes" id="UP001317001">
    <property type="component" value="Chromosome"/>
</dbReference>
<organism evidence="1 2">
    <name type="scientific">Paenimyroides aestuarii</name>
    <dbReference type="NCBI Taxonomy" id="2968490"/>
    <lineage>
        <taxon>Bacteria</taxon>
        <taxon>Pseudomonadati</taxon>
        <taxon>Bacteroidota</taxon>
        <taxon>Flavobacteriia</taxon>
        <taxon>Flavobacteriales</taxon>
        <taxon>Flavobacteriaceae</taxon>
        <taxon>Paenimyroides</taxon>
    </lineage>
</organism>
<evidence type="ECO:0008006" key="3">
    <source>
        <dbReference type="Google" id="ProtNLM"/>
    </source>
</evidence>
<protein>
    <recommendedName>
        <fullName evidence="3">LAGLIDADG homing endonuclease</fullName>
    </recommendedName>
</protein>